<evidence type="ECO:0000259" key="6">
    <source>
        <dbReference type="PROSITE" id="PS50045"/>
    </source>
</evidence>
<dbReference type="AlphaFoldDB" id="A0A6I2R2K8"/>
<feature type="domain" description="Sigma-54 factor interaction" evidence="6">
    <location>
        <begin position="192"/>
        <end position="419"/>
    </location>
</feature>
<dbReference type="InterPro" id="IPR027417">
    <property type="entry name" value="P-loop_NTPase"/>
</dbReference>
<dbReference type="SMART" id="SM00382">
    <property type="entry name" value="AAA"/>
    <property type="match status" value="1"/>
</dbReference>
<evidence type="ECO:0000313" key="8">
    <source>
        <dbReference type="Proteomes" id="UP000434475"/>
    </source>
</evidence>
<dbReference type="Gene3D" id="1.10.8.60">
    <property type="match status" value="1"/>
</dbReference>
<dbReference type="PANTHER" id="PTHR32071">
    <property type="entry name" value="TRANSCRIPTIONAL REGULATORY PROTEIN"/>
    <property type="match status" value="1"/>
</dbReference>
<accession>A0A6I2R2K8</accession>
<dbReference type="PROSITE" id="PS00676">
    <property type="entry name" value="SIGMA54_INTERACT_2"/>
    <property type="match status" value="1"/>
</dbReference>
<dbReference type="GO" id="GO:0006355">
    <property type="term" value="P:regulation of DNA-templated transcription"/>
    <property type="evidence" value="ECO:0007669"/>
    <property type="project" value="InterPro"/>
</dbReference>
<dbReference type="PANTHER" id="PTHR32071:SF74">
    <property type="entry name" value="TRANSCRIPTIONAL ACTIVATOR ROCR"/>
    <property type="match status" value="1"/>
</dbReference>
<dbReference type="SUPFAM" id="SSF46689">
    <property type="entry name" value="Homeodomain-like"/>
    <property type="match status" value="1"/>
</dbReference>
<dbReference type="Pfam" id="PF25601">
    <property type="entry name" value="AAA_lid_14"/>
    <property type="match status" value="1"/>
</dbReference>
<dbReference type="Gene3D" id="3.40.50.300">
    <property type="entry name" value="P-loop containing nucleotide triphosphate hydrolases"/>
    <property type="match status" value="1"/>
</dbReference>
<dbReference type="Pfam" id="PF02954">
    <property type="entry name" value="HTH_8"/>
    <property type="match status" value="1"/>
</dbReference>
<dbReference type="InterPro" id="IPR025944">
    <property type="entry name" value="Sigma_54_int_dom_CS"/>
</dbReference>
<name>A0A6I2R2K8_FLAPL</name>
<evidence type="ECO:0000256" key="3">
    <source>
        <dbReference type="ARBA" id="ARBA00023015"/>
    </source>
</evidence>
<reference evidence="7 8" key="1">
    <citation type="journal article" date="2019" name="Nat. Med.">
        <title>A library of human gut bacterial isolates paired with longitudinal multiomics data enables mechanistic microbiome research.</title>
        <authorList>
            <person name="Poyet M."/>
            <person name="Groussin M."/>
            <person name="Gibbons S.M."/>
            <person name="Avila-Pacheco J."/>
            <person name="Jiang X."/>
            <person name="Kearney S.M."/>
            <person name="Perrotta A.R."/>
            <person name="Berdy B."/>
            <person name="Zhao S."/>
            <person name="Lieberman T.D."/>
            <person name="Swanson P.K."/>
            <person name="Smith M."/>
            <person name="Roesemann S."/>
            <person name="Alexander J.E."/>
            <person name="Rich S.A."/>
            <person name="Livny J."/>
            <person name="Vlamakis H."/>
            <person name="Clish C."/>
            <person name="Bullock K."/>
            <person name="Deik A."/>
            <person name="Scott J."/>
            <person name="Pierce K.A."/>
            <person name="Xavier R.J."/>
            <person name="Alm E.J."/>
        </authorList>
    </citation>
    <scope>NUCLEOTIDE SEQUENCE [LARGE SCALE GENOMIC DNA]</scope>
    <source>
        <strain evidence="7 8">BIOML-A2</strain>
    </source>
</reference>
<dbReference type="Pfam" id="PF00158">
    <property type="entry name" value="Sigma54_activat"/>
    <property type="match status" value="1"/>
</dbReference>
<evidence type="ECO:0000256" key="1">
    <source>
        <dbReference type="ARBA" id="ARBA00022741"/>
    </source>
</evidence>
<dbReference type="InterPro" id="IPR025662">
    <property type="entry name" value="Sigma_54_int_dom_ATP-bd_1"/>
</dbReference>
<evidence type="ECO:0000313" key="7">
    <source>
        <dbReference type="EMBL" id="MSB20139.1"/>
    </source>
</evidence>
<dbReference type="InterPro" id="IPR025943">
    <property type="entry name" value="Sigma_54_int_dom_ATP-bd_2"/>
</dbReference>
<dbReference type="InterPro" id="IPR009057">
    <property type="entry name" value="Homeodomain-like_sf"/>
</dbReference>
<dbReference type="InterPro" id="IPR002197">
    <property type="entry name" value="HTH_Fis"/>
</dbReference>
<dbReference type="PROSITE" id="PS50045">
    <property type="entry name" value="SIGMA54_INTERACT_4"/>
    <property type="match status" value="1"/>
</dbReference>
<keyword evidence="4" id="KW-0238">DNA-binding</keyword>
<dbReference type="CDD" id="cd00009">
    <property type="entry name" value="AAA"/>
    <property type="match status" value="1"/>
</dbReference>
<protein>
    <submittedName>
        <fullName evidence="7">AAA domain-containing protein</fullName>
    </submittedName>
</protein>
<keyword evidence="5" id="KW-0804">Transcription</keyword>
<dbReference type="Proteomes" id="UP000434475">
    <property type="component" value="Unassembled WGS sequence"/>
</dbReference>
<proteinExistence type="predicted"/>
<evidence type="ECO:0000256" key="4">
    <source>
        <dbReference type="ARBA" id="ARBA00023125"/>
    </source>
</evidence>
<dbReference type="EMBL" id="WKPR01000010">
    <property type="protein sequence ID" value="MSB20139.1"/>
    <property type="molecule type" value="Genomic_DNA"/>
</dbReference>
<keyword evidence="3" id="KW-0805">Transcription regulation</keyword>
<dbReference type="GO" id="GO:0005524">
    <property type="term" value="F:ATP binding"/>
    <property type="evidence" value="ECO:0007669"/>
    <property type="project" value="UniProtKB-KW"/>
</dbReference>
<dbReference type="InterPro" id="IPR002078">
    <property type="entry name" value="Sigma_54_int"/>
</dbReference>
<comment type="caution">
    <text evidence="7">The sequence shown here is derived from an EMBL/GenBank/DDBJ whole genome shotgun (WGS) entry which is preliminary data.</text>
</comment>
<dbReference type="SUPFAM" id="SSF52540">
    <property type="entry name" value="P-loop containing nucleoside triphosphate hydrolases"/>
    <property type="match status" value="1"/>
</dbReference>
<sequence>MLNCIQAGKKSGKLDWKIRAFQYTMKREQKSIVLSVESGEIQIFLYSHEQKGRAGMLERFLDQIGEVLRLCEDTDGILVVNREGIIEYHRIPLNSYWCSQDTVGRHILELYPELDGESSTILTALRTGRASYNVLQDINNHRGERVLLESTTIPIVVDGRVECVVDSSKYHTIDQRVIRGGEGGGLSTLDRMLTEDPAMLALKSRIRDVAGLDSSVLIYGETGTGKELVAESLHSEGGRAGPFVSQNCAAIPATLLESLFFGTEKGSYTGALTRKGLLEEADGGTLFLDEINSMDPALQAKLLKVLEEKKVRRLGGSRDIPFDVRIVAAVNEKPQKLIREGRLREDLYYRLGVIRLPLPPLRERLCDIGPLADYFIEHYNRKLHRRVRGLSERALRLLRGYAWPGNVRELKNAIEGAVAVARGERLTVEDMEEILAGRLGGLNRPPELPEALRLEESFSLTRALDSYERELLSRAMQQAGSISQAARLLGLSRQNLKYKLKKFDL</sequence>
<dbReference type="FunFam" id="3.40.50.300:FF:000006">
    <property type="entry name" value="DNA-binding transcriptional regulator NtrC"/>
    <property type="match status" value="1"/>
</dbReference>
<dbReference type="Gene3D" id="1.10.10.60">
    <property type="entry name" value="Homeodomain-like"/>
    <property type="match status" value="1"/>
</dbReference>
<dbReference type="InterPro" id="IPR058031">
    <property type="entry name" value="AAA_lid_NorR"/>
</dbReference>
<keyword evidence="2" id="KW-0067">ATP-binding</keyword>
<keyword evidence="1" id="KW-0547">Nucleotide-binding</keyword>
<evidence type="ECO:0000256" key="5">
    <source>
        <dbReference type="ARBA" id="ARBA00023163"/>
    </source>
</evidence>
<dbReference type="GO" id="GO:0043565">
    <property type="term" value="F:sequence-specific DNA binding"/>
    <property type="evidence" value="ECO:0007669"/>
    <property type="project" value="InterPro"/>
</dbReference>
<dbReference type="PROSITE" id="PS00688">
    <property type="entry name" value="SIGMA54_INTERACT_3"/>
    <property type="match status" value="1"/>
</dbReference>
<dbReference type="InterPro" id="IPR003593">
    <property type="entry name" value="AAA+_ATPase"/>
</dbReference>
<evidence type="ECO:0000256" key="2">
    <source>
        <dbReference type="ARBA" id="ARBA00022840"/>
    </source>
</evidence>
<gene>
    <name evidence="7" type="ORF">GKE97_11480</name>
</gene>
<dbReference type="PROSITE" id="PS00675">
    <property type="entry name" value="SIGMA54_INTERACT_1"/>
    <property type="match status" value="1"/>
</dbReference>
<organism evidence="7 8">
    <name type="scientific">Flavonifractor plautii</name>
    <name type="common">Fusobacterium plautii</name>
    <dbReference type="NCBI Taxonomy" id="292800"/>
    <lineage>
        <taxon>Bacteria</taxon>
        <taxon>Bacillati</taxon>
        <taxon>Bacillota</taxon>
        <taxon>Clostridia</taxon>
        <taxon>Eubacteriales</taxon>
        <taxon>Oscillospiraceae</taxon>
        <taxon>Flavonifractor</taxon>
    </lineage>
</organism>